<keyword evidence="4" id="KW-1185">Reference proteome</keyword>
<dbReference type="EMBL" id="BAAFRS010000248">
    <property type="protein sequence ID" value="GAB1225339.1"/>
    <property type="molecule type" value="Genomic_DNA"/>
</dbReference>
<accession>A0ABQ0DR60</accession>
<evidence type="ECO:0008006" key="5">
    <source>
        <dbReference type="Google" id="ProtNLM"/>
    </source>
</evidence>
<reference evidence="3 4" key="1">
    <citation type="journal article" date="2019" name="PLoS Negl. Trop. Dis.">
        <title>Whole genome sequencing of Entamoeba nuttalli reveals mammalian host-related molecular signatures and a novel octapeptide-repeat surface protein.</title>
        <authorList>
            <person name="Tanaka M."/>
            <person name="Makiuchi T."/>
            <person name="Komiyama T."/>
            <person name="Shiina T."/>
            <person name="Osaki K."/>
            <person name="Tachibana H."/>
        </authorList>
    </citation>
    <scope>NUCLEOTIDE SEQUENCE [LARGE SCALE GENOMIC DNA]</scope>
    <source>
        <strain evidence="3 4">P19-061405</strain>
    </source>
</reference>
<proteinExistence type="predicted"/>
<protein>
    <recommendedName>
        <fullName evidence="5">Thioredoxin</fullName>
    </recommendedName>
</protein>
<dbReference type="Gene3D" id="3.40.30.10">
    <property type="entry name" value="Glutaredoxin"/>
    <property type="match status" value="1"/>
</dbReference>
<comment type="caution">
    <text evidence="3">The sequence shown here is derived from an EMBL/GenBank/DDBJ whole genome shotgun (WGS) entry which is preliminary data.</text>
</comment>
<evidence type="ECO:0000313" key="4">
    <source>
        <dbReference type="Proteomes" id="UP001628156"/>
    </source>
</evidence>
<sequence>MNLNKLFNQTMYSYILIIPFLTLSFAYDKKWEPYMGELRWYSYEEALEAAQRRKLPILAFFGGLECEQCGTYYQVFDQHPRFKALAKRFILCGLDETDVYYHMEPFNKEEYSPKFAFFDSNGKLLPFDSYDDDEHKYFYSNIDLVINAMEDVDDYMADYQQEL</sequence>
<name>A0ABQ0DR60_9EUKA</name>
<keyword evidence="2" id="KW-0812">Transmembrane</keyword>
<dbReference type="PANTHER" id="PTHR15337">
    <property type="entry name" value="ANTERIOR GRADIENT PROTEIN-RELATED"/>
    <property type="match status" value="1"/>
</dbReference>
<dbReference type="SUPFAM" id="SSF52833">
    <property type="entry name" value="Thioredoxin-like"/>
    <property type="match status" value="1"/>
</dbReference>
<evidence type="ECO:0000256" key="1">
    <source>
        <dbReference type="ARBA" id="ARBA00022729"/>
    </source>
</evidence>
<dbReference type="PANTHER" id="PTHR15337:SF11">
    <property type="entry name" value="THIOREDOXIN DOMAIN-CONTAINING PROTEIN"/>
    <property type="match status" value="1"/>
</dbReference>
<dbReference type="InterPro" id="IPR036249">
    <property type="entry name" value="Thioredoxin-like_sf"/>
</dbReference>
<gene>
    <name evidence="3" type="ORF">ENUP19_0248G0113</name>
</gene>
<keyword evidence="2" id="KW-1133">Transmembrane helix</keyword>
<feature type="transmembrane region" description="Helical" evidence="2">
    <location>
        <begin position="6"/>
        <end position="27"/>
    </location>
</feature>
<dbReference type="Pfam" id="PF13899">
    <property type="entry name" value="Thioredoxin_7"/>
    <property type="match status" value="1"/>
</dbReference>
<evidence type="ECO:0000256" key="2">
    <source>
        <dbReference type="SAM" id="Phobius"/>
    </source>
</evidence>
<keyword evidence="2" id="KW-0472">Membrane</keyword>
<organism evidence="3 4">
    <name type="scientific">Entamoeba nuttalli</name>
    <dbReference type="NCBI Taxonomy" id="412467"/>
    <lineage>
        <taxon>Eukaryota</taxon>
        <taxon>Amoebozoa</taxon>
        <taxon>Evosea</taxon>
        <taxon>Archamoebae</taxon>
        <taxon>Mastigamoebida</taxon>
        <taxon>Entamoebidae</taxon>
        <taxon>Entamoeba</taxon>
    </lineage>
</organism>
<dbReference type="InterPro" id="IPR051099">
    <property type="entry name" value="AGR/TXD"/>
</dbReference>
<dbReference type="Proteomes" id="UP001628156">
    <property type="component" value="Unassembled WGS sequence"/>
</dbReference>
<keyword evidence="1" id="KW-0732">Signal</keyword>
<evidence type="ECO:0000313" key="3">
    <source>
        <dbReference type="EMBL" id="GAB1225339.1"/>
    </source>
</evidence>